<keyword evidence="1" id="KW-1133">Transmembrane helix</keyword>
<feature type="transmembrane region" description="Helical" evidence="1">
    <location>
        <begin position="135"/>
        <end position="155"/>
    </location>
</feature>
<proteinExistence type="predicted"/>
<feature type="transmembrane region" description="Helical" evidence="1">
    <location>
        <begin position="167"/>
        <end position="194"/>
    </location>
</feature>
<evidence type="ECO:0000313" key="2">
    <source>
        <dbReference type="EMBL" id="OGY33077.1"/>
    </source>
</evidence>
<dbReference type="EMBL" id="MHHR01000033">
    <property type="protein sequence ID" value="OGY33077.1"/>
    <property type="molecule type" value="Genomic_DNA"/>
</dbReference>
<evidence type="ECO:0000313" key="3">
    <source>
        <dbReference type="Proteomes" id="UP000177528"/>
    </source>
</evidence>
<organism evidence="2 3">
    <name type="scientific">Candidatus Andersenbacteria bacterium RIFCSPHIGHO2_12_FULL_45_11</name>
    <dbReference type="NCBI Taxonomy" id="1797281"/>
    <lineage>
        <taxon>Bacteria</taxon>
        <taxon>Candidatus Anderseniibacteriota</taxon>
    </lineage>
</organism>
<gene>
    <name evidence="2" type="ORF">A3D99_01310</name>
</gene>
<dbReference type="GO" id="GO:0008233">
    <property type="term" value="F:peptidase activity"/>
    <property type="evidence" value="ECO:0007669"/>
    <property type="project" value="InterPro"/>
</dbReference>
<dbReference type="Proteomes" id="UP000177528">
    <property type="component" value="Unassembled WGS sequence"/>
</dbReference>
<dbReference type="PANTHER" id="PTHR36844">
    <property type="entry name" value="PROTEASE PRSW"/>
    <property type="match status" value="1"/>
</dbReference>
<evidence type="ECO:0008006" key="4">
    <source>
        <dbReference type="Google" id="ProtNLM"/>
    </source>
</evidence>
<evidence type="ECO:0000256" key="1">
    <source>
        <dbReference type="SAM" id="Phobius"/>
    </source>
</evidence>
<dbReference type="InterPro" id="IPR026898">
    <property type="entry name" value="PrsW"/>
</dbReference>
<sequence>MVNAPIFLPVGVSIGIVAFLLSLLPAVFFLWMWYLRNRDRSLPAASIALAFAVGAIIVLPAFWLERGADSVWNIVSPQTAHYYAGASLPLLRIQDILLPAFATFLIVALVEEGLRYGAMRIWMRRSRTIDQVFDGLLIGVAIGLGFSTFENTLYFKDLLHGQDYDTLVFVFFLRFLISTLAHISFSGIMGVLIAQGTFHMFRSRSYMILAFLVPWFLHGLFDLLLGVGHGLYAVLVLIPALLTLVSWTFNRQLFIIHKKDGKFLAQEKTPESPMMHALEKALKVENSPWNIHASYLNENKSYRAIFNAMGSKRYE</sequence>
<feature type="transmembrane region" description="Helical" evidence="1">
    <location>
        <begin position="42"/>
        <end position="63"/>
    </location>
</feature>
<feature type="transmembrane region" description="Helical" evidence="1">
    <location>
        <begin position="96"/>
        <end position="114"/>
    </location>
</feature>
<dbReference type="PANTHER" id="PTHR36844:SF1">
    <property type="entry name" value="PROTEASE PRSW"/>
    <property type="match status" value="1"/>
</dbReference>
<comment type="caution">
    <text evidence="2">The sequence shown here is derived from an EMBL/GenBank/DDBJ whole genome shotgun (WGS) entry which is preliminary data.</text>
</comment>
<keyword evidence="1" id="KW-0472">Membrane</keyword>
<dbReference type="Pfam" id="PF13367">
    <property type="entry name" value="PrsW-protease"/>
    <property type="match status" value="1"/>
</dbReference>
<protein>
    <recommendedName>
        <fullName evidence="4">Protease PrsW</fullName>
    </recommendedName>
</protein>
<reference evidence="2 3" key="1">
    <citation type="journal article" date="2016" name="Nat. Commun.">
        <title>Thousands of microbial genomes shed light on interconnected biogeochemical processes in an aquifer system.</title>
        <authorList>
            <person name="Anantharaman K."/>
            <person name="Brown C.T."/>
            <person name="Hug L.A."/>
            <person name="Sharon I."/>
            <person name="Castelle C.J."/>
            <person name="Probst A.J."/>
            <person name="Thomas B.C."/>
            <person name="Singh A."/>
            <person name="Wilkins M.J."/>
            <person name="Karaoz U."/>
            <person name="Brodie E.L."/>
            <person name="Williams K.H."/>
            <person name="Hubbard S.S."/>
            <person name="Banfield J.F."/>
        </authorList>
    </citation>
    <scope>NUCLEOTIDE SEQUENCE [LARGE SCALE GENOMIC DNA]</scope>
</reference>
<feature type="transmembrane region" description="Helical" evidence="1">
    <location>
        <begin position="231"/>
        <end position="249"/>
    </location>
</feature>
<keyword evidence="1" id="KW-0812">Transmembrane</keyword>
<name>A0A1G1X142_9BACT</name>
<feature type="transmembrane region" description="Helical" evidence="1">
    <location>
        <begin position="206"/>
        <end position="225"/>
    </location>
</feature>
<feature type="transmembrane region" description="Helical" evidence="1">
    <location>
        <begin position="6"/>
        <end position="35"/>
    </location>
</feature>
<accession>A0A1G1X142</accession>
<dbReference type="AlphaFoldDB" id="A0A1G1X142"/>